<dbReference type="InterPro" id="IPR038078">
    <property type="entry name" value="PhoU-like_sf"/>
</dbReference>
<organism evidence="2 3">
    <name type="scientific">Methanoplanus limicola DSM 2279</name>
    <dbReference type="NCBI Taxonomy" id="937775"/>
    <lineage>
        <taxon>Archaea</taxon>
        <taxon>Methanobacteriati</taxon>
        <taxon>Methanobacteriota</taxon>
        <taxon>Stenosarchaea group</taxon>
        <taxon>Methanomicrobia</taxon>
        <taxon>Methanomicrobiales</taxon>
        <taxon>Methanomicrobiaceae</taxon>
        <taxon>Methanoplanus</taxon>
    </lineage>
</organism>
<evidence type="ECO:0000313" key="2">
    <source>
        <dbReference type="EMBL" id="EHQ34989.1"/>
    </source>
</evidence>
<dbReference type="InterPro" id="IPR052912">
    <property type="entry name" value="UPF0111_domain"/>
</dbReference>
<comment type="similarity">
    <text evidence="1">Belongs to the UPF0111 family.</text>
</comment>
<dbReference type="PANTHER" id="PTHR37298:SF1">
    <property type="entry name" value="UPF0111 PROTEIN YKAA"/>
    <property type="match status" value="1"/>
</dbReference>
<name>H1YXM0_9EURY</name>
<evidence type="ECO:0000313" key="3">
    <source>
        <dbReference type="Proteomes" id="UP000005741"/>
    </source>
</evidence>
<dbReference type="STRING" id="937775.Metlim_0867"/>
<sequence>MTGKSREERYKKNKGLFGSLFPKEHDFRFMLADQADKTLEGVQIFVNWLNEKPLRDPIELEIIAGDVDKMRYNMEEILIEAFSTPFDRQDIYSLSRNMDYILNYSKETAREIYAYKVDPDPTILDMSNALLFGTKCIYEGVNSINNDGDKIREMIRRSRSAIHELEDIYVTGTAELFKSDDPMNALRKREVYHHLRDAGRALRSTVDTLHTVVVGLN</sequence>
<dbReference type="Gene3D" id="1.20.58.220">
    <property type="entry name" value="Phosphate transport system protein phou homolog 2, domain 2"/>
    <property type="match status" value="1"/>
</dbReference>
<proteinExistence type="inferred from homology"/>
<dbReference type="PANTHER" id="PTHR37298">
    <property type="entry name" value="UPF0111 PROTEIN YKAA"/>
    <property type="match status" value="1"/>
</dbReference>
<evidence type="ECO:0000256" key="1">
    <source>
        <dbReference type="ARBA" id="ARBA00008591"/>
    </source>
</evidence>
<accession>H1YXM0</accession>
<evidence type="ECO:0008006" key="4">
    <source>
        <dbReference type="Google" id="ProtNLM"/>
    </source>
</evidence>
<dbReference type="HOGENOM" id="CLU_086031_0_0_2"/>
<protein>
    <recommendedName>
        <fullName evidence="4">Phosphate transport regulator</fullName>
    </recommendedName>
</protein>
<dbReference type="AlphaFoldDB" id="H1YXM0"/>
<reference evidence="2 3" key="1">
    <citation type="submission" date="2011-10" db="EMBL/GenBank/DDBJ databases">
        <title>The Improved High-Quality Draft genome of Methanoplanus limicola DSM 2279.</title>
        <authorList>
            <consortium name="US DOE Joint Genome Institute (JGI-PGF)"/>
            <person name="Lucas S."/>
            <person name="Copeland A."/>
            <person name="Lapidus A."/>
            <person name="Glavina del Rio T."/>
            <person name="Dalin E."/>
            <person name="Tice H."/>
            <person name="Bruce D."/>
            <person name="Goodwin L."/>
            <person name="Pitluck S."/>
            <person name="Peters L."/>
            <person name="Mikhailova N."/>
            <person name="Lu M."/>
            <person name="Kyrpides N."/>
            <person name="Mavromatis K."/>
            <person name="Ivanova N."/>
            <person name="Markowitz V."/>
            <person name="Cheng J.-F."/>
            <person name="Hugenholtz P."/>
            <person name="Woyke T."/>
            <person name="Wu D."/>
            <person name="Wirth R."/>
            <person name="Brambilla E.-M."/>
            <person name="Klenk H.-P."/>
            <person name="Eisen J.A."/>
        </authorList>
    </citation>
    <scope>NUCLEOTIDE SEQUENCE [LARGE SCALE GENOMIC DNA]</scope>
    <source>
        <strain evidence="2 3">DSM 2279</strain>
    </source>
</reference>
<dbReference type="EMBL" id="CM001436">
    <property type="protein sequence ID" value="EHQ34989.1"/>
    <property type="molecule type" value="Genomic_DNA"/>
</dbReference>
<gene>
    <name evidence="2" type="ORF">Metlim_0867</name>
</gene>
<keyword evidence="3" id="KW-1185">Reference proteome</keyword>
<dbReference type="OrthoDB" id="109774at2157"/>
<dbReference type="Pfam" id="PF01865">
    <property type="entry name" value="PhoU_div"/>
    <property type="match status" value="1"/>
</dbReference>
<dbReference type="RefSeq" id="WP_004076703.1">
    <property type="nucleotide sequence ID" value="NZ_CM001436.1"/>
</dbReference>
<dbReference type="Proteomes" id="UP000005741">
    <property type="component" value="Chromosome"/>
</dbReference>
<dbReference type="InterPro" id="IPR018445">
    <property type="entry name" value="Put_Phosphate_transp_reg"/>
</dbReference>
<dbReference type="InParanoid" id="H1YXM0"/>